<feature type="region of interest" description="Disordered" evidence="9">
    <location>
        <begin position="557"/>
        <end position="682"/>
    </location>
</feature>
<evidence type="ECO:0000256" key="4">
    <source>
        <dbReference type="ARBA" id="ARBA00022491"/>
    </source>
</evidence>
<dbReference type="InterPro" id="IPR001005">
    <property type="entry name" value="SANT/Myb"/>
</dbReference>
<feature type="region of interest" description="Disordered" evidence="9">
    <location>
        <begin position="62"/>
        <end position="85"/>
    </location>
</feature>
<feature type="region of interest" description="Disordered" evidence="9">
    <location>
        <begin position="1"/>
        <end position="50"/>
    </location>
</feature>
<dbReference type="PROSITE" id="PS51156">
    <property type="entry name" value="ELM2"/>
    <property type="match status" value="1"/>
</dbReference>
<dbReference type="SMART" id="SM00717">
    <property type="entry name" value="SANT"/>
    <property type="match status" value="1"/>
</dbReference>
<dbReference type="GO" id="GO:0005179">
    <property type="term" value="F:hormone activity"/>
    <property type="evidence" value="ECO:0007669"/>
    <property type="project" value="InterPro"/>
</dbReference>
<dbReference type="GO" id="GO:0042826">
    <property type="term" value="F:histone deacetylase binding"/>
    <property type="evidence" value="ECO:0007669"/>
    <property type="project" value="TreeGrafter"/>
</dbReference>
<comment type="subcellular location">
    <subcellularLocation>
        <location evidence="1">Nucleus</location>
    </subcellularLocation>
    <subcellularLocation>
        <location evidence="2">Secreted</location>
    </subcellularLocation>
</comment>
<dbReference type="GO" id="GO:0005654">
    <property type="term" value="C:nucleoplasm"/>
    <property type="evidence" value="ECO:0007669"/>
    <property type="project" value="TreeGrafter"/>
</dbReference>
<feature type="domain" description="SANT" evidence="11">
    <location>
        <begin position="472"/>
        <end position="524"/>
    </location>
</feature>
<feature type="compositionally biased region" description="Basic and acidic residues" evidence="9">
    <location>
        <begin position="657"/>
        <end position="666"/>
    </location>
</feature>
<feature type="compositionally biased region" description="Low complexity" evidence="9">
    <location>
        <begin position="593"/>
        <end position="607"/>
    </location>
</feature>
<dbReference type="InterPro" id="IPR040138">
    <property type="entry name" value="MIER/MTA"/>
</dbReference>
<dbReference type="GO" id="GO:0003714">
    <property type="term" value="F:transcription corepressor activity"/>
    <property type="evidence" value="ECO:0007669"/>
    <property type="project" value="TreeGrafter"/>
</dbReference>
<dbReference type="Pfam" id="PF19426">
    <property type="entry name" value="MIER1_3_C"/>
    <property type="match status" value="1"/>
</dbReference>
<dbReference type="EMBL" id="JAROKS010000014">
    <property type="protein sequence ID" value="KAK1796899.1"/>
    <property type="molecule type" value="Genomic_DNA"/>
</dbReference>
<dbReference type="AlphaFoldDB" id="A0AAD8ZEB9"/>
<dbReference type="SMART" id="SM00183">
    <property type="entry name" value="NAT_PEP"/>
    <property type="match status" value="1"/>
</dbReference>
<evidence type="ECO:0000256" key="7">
    <source>
        <dbReference type="ARBA" id="ARBA00023163"/>
    </source>
</evidence>
<accession>A0AAD8ZEB9</accession>
<organism evidence="12 13">
    <name type="scientific">Electrophorus voltai</name>
    <dbReference type="NCBI Taxonomy" id="2609070"/>
    <lineage>
        <taxon>Eukaryota</taxon>
        <taxon>Metazoa</taxon>
        <taxon>Chordata</taxon>
        <taxon>Craniata</taxon>
        <taxon>Vertebrata</taxon>
        <taxon>Euteleostomi</taxon>
        <taxon>Actinopterygii</taxon>
        <taxon>Neopterygii</taxon>
        <taxon>Teleostei</taxon>
        <taxon>Ostariophysi</taxon>
        <taxon>Gymnotiformes</taxon>
        <taxon>Gymnotoidei</taxon>
        <taxon>Gymnotidae</taxon>
        <taxon>Electrophorus</taxon>
    </lineage>
</organism>
<dbReference type="InterPro" id="IPR009057">
    <property type="entry name" value="Homeodomain-like_sf"/>
</dbReference>
<dbReference type="InterPro" id="IPR045787">
    <property type="entry name" value="MIER1/3_C"/>
</dbReference>
<dbReference type="InterPro" id="IPR000949">
    <property type="entry name" value="ELM2_dom"/>
</dbReference>
<dbReference type="PANTHER" id="PTHR10865">
    <property type="entry name" value="METASTASIS-ASSOCIATED PROTEIN AND MESODERM INDUCTION EARLY RESPONSE PROTEIN"/>
    <property type="match status" value="1"/>
</dbReference>
<dbReference type="Pfam" id="PF00212">
    <property type="entry name" value="ANP"/>
    <property type="match status" value="1"/>
</dbReference>
<feature type="compositionally biased region" description="Basic and acidic residues" evidence="9">
    <location>
        <begin position="201"/>
        <end position="211"/>
    </location>
</feature>
<evidence type="ECO:0000256" key="3">
    <source>
        <dbReference type="ARBA" id="ARBA00017452"/>
    </source>
</evidence>
<dbReference type="Pfam" id="PF01448">
    <property type="entry name" value="ELM2"/>
    <property type="match status" value="1"/>
</dbReference>
<feature type="compositionally biased region" description="Polar residues" evidence="9">
    <location>
        <begin position="22"/>
        <end position="34"/>
    </location>
</feature>
<feature type="region of interest" description="Disordered" evidence="9">
    <location>
        <begin position="165"/>
        <end position="298"/>
    </location>
</feature>
<keyword evidence="6" id="KW-0805">Transcription regulation</keyword>
<feature type="compositionally biased region" description="Low complexity" evidence="9">
    <location>
        <begin position="558"/>
        <end position="577"/>
    </location>
</feature>
<name>A0AAD8ZEB9_9TELE</name>
<keyword evidence="7" id="KW-0804">Transcription</keyword>
<comment type="caution">
    <text evidence="12">The sequence shown here is derived from an EMBL/GenBank/DDBJ whole genome shotgun (WGS) entry which is preliminary data.</text>
</comment>
<dbReference type="CDD" id="cd11661">
    <property type="entry name" value="SANT_MTA3_like"/>
    <property type="match status" value="1"/>
</dbReference>
<keyword evidence="8" id="KW-0539">Nucleus</keyword>
<dbReference type="GO" id="GO:0032991">
    <property type="term" value="C:protein-containing complex"/>
    <property type="evidence" value="ECO:0007669"/>
    <property type="project" value="UniProtKB-ARBA"/>
</dbReference>
<dbReference type="GO" id="GO:0000122">
    <property type="term" value="P:negative regulation of transcription by RNA polymerase II"/>
    <property type="evidence" value="ECO:0007669"/>
    <property type="project" value="TreeGrafter"/>
</dbReference>
<sequence>MLSKPSAIPLTTAQDKVMRTAQAANRSVTPTLNDTDVRSRGNGSRALHEPNVANRVKLTKLRQSSDQSRARKKQPSNKSERRKNCFGFKMDRISDLSGMGWVSVGSDSLDFDPSAEMPVHDFDDERTLEEEELLEGETNFSNEIEDLNREGEMPIQELLSLYGYGTGESPEEEEDEDEEDEEEDGEEEDEEDEGEELDNDESSRSTGELKRVKLRSPPSHCSGSLGSPPSHCSGSLGSPPGHCSGSLGSPPGHCSGSLGSPPGHCSGSLGSPPGHCSGSLGSPPGHCSGSLGSPPGHCSGSLGSPPGHCSGSLGSPPSHCSGSLGSPPSHCMSMYVLMLKDSLLHVADNEVDEESEEDEDYIPSEDWKKEIMVGSMYQAETPAGLCKYKENERVYENDDQLLWNPEFLPEHTVVEFLTEACRRTGEETGVDAIPEGSHIKDNEQALYELVKCDFDTEEALRRLRFNVKAAREELSVWTEEECRNFEQGLKAYGKDFHLIQANKVRTRSVGECVAFYYMWKKSERYDFFAQQTRLGKRKYNLHPGVTDYMDRLLDETESAASSRAATPPPTTSSSNTSHSEREDGSAHNGVGGHSSVSSADSGLLSGSEVKSDSLQSGRAERLLPEPHDSNGCEPIAVGSGDRNGAVKRPQDSQAVDRQSKKCRTDSDPLAQVNVDSPRVKED</sequence>
<protein>
    <recommendedName>
        <fullName evidence="3">Mesoderm induction early response protein 1</fullName>
    </recommendedName>
</protein>
<evidence type="ECO:0000256" key="9">
    <source>
        <dbReference type="SAM" id="MobiDB-lite"/>
    </source>
</evidence>
<dbReference type="Pfam" id="PF00249">
    <property type="entry name" value="Myb_DNA-binding"/>
    <property type="match status" value="1"/>
</dbReference>
<evidence type="ECO:0000256" key="2">
    <source>
        <dbReference type="ARBA" id="ARBA00004613"/>
    </source>
</evidence>
<dbReference type="PROSITE" id="PS51293">
    <property type="entry name" value="SANT"/>
    <property type="match status" value="1"/>
</dbReference>
<evidence type="ECO:0000256" key="1">
    <source>
        <dbReference type="ARBA" id="ARBA00004123"/>
    </source>
</evidence>
<feature type="compositionally biased region" description="Basic and acidic residues" evidence="9">
    <location>
        <begin position="618"/>
        <end position="630"/>
    </location>
</feature>
<keyword evidence="4" id="KW-0678">Repressor</keyword>
<feature type="compositionally biased region" description="Acidic residues" evidence="9">
    <location>
        <begin position="169"/>
        <end position="200"/>
    </location>
</feature>
<dbReference type="SUPFAM" id="SSF46689">
    <property type="entry name" value="Homeodomain-like"/>
    <property type="match status" value="1"/>
</dbReference>
<dbReference type="InterPro" id="IPR000663">
    <property type="entry name" value="Natr_peptide"/>
</dbReference>
<feature type="domain" description="ELM2" evidence="10">
    <location>
        <begin position="369"/>
        <end position="467"/>
    </location>
</feature>
<keyword evidence="5" id="KW-0964">Secreted</keyword>
<dbReference type="GO" id="GO:0005576">
    <property type="term" value="C:extracellular region"/>
    <property type="evidence" value="ECO:0007669"/>
    <property type="project" value="UniProtKB-SubCell"/>
</dbReference>
<keyword evidence="13" id="KW-1185">Reference proteome</keyword>
<evidence type="ECO:0000313" key="12">
    <source>
        <dbReference type="EMBL" id="KAK1796899.1"/>
    </source>
</evidence>
<evidence type="ECO:0000259" key="11">
    <source>
        <dbReference type="PROSITE" id="PS51293"/>
    </source>
</evidence>
<dbReference type="PANTHER" id="PTHR10865:SF24">
    <property type="entry name" value="MESODERM INDUCTION EARLY RESPONSE PROTEIN 1"/>
    <property type="match status" value="1"/>
</dbReference>
<evidence type="ECO:0000313" key="13">
    <source>
        <dbReference type="Proteomes" id="UP001239994"/>
    </source>
</evidence>
<evidence type="ECO:0000256" key="8">
    <source>
        <dbReference type="ARBA" id="ARBA00023242"/>
    </source>
</evidence>
<dbReference type="Gene3D" id="1.10.10.60">
    <property type="entry name" value="Homeodomain-like"/>
    <property type="match status" value="1"/>
</dbReference>
<evidence type="ECO:0000256" key="6">
    <source>
        <dbReference type="ARBA" id="ARBA00023015"/>
    </source>
</evidence>
<feature type="compositionally biased region" description="Polar residues" evidence="9">
    <location>
        <begin position="219"/>
        <end position="236"/>
    </location>
</feature>
<reference evidence="12" key="1">
    <citation type="submission" date="2023-03" db="EMBL/GenBank/DDBJ databases">
        <title>Electrophorus voltai genome.</title>
        <authorList>
            <person name="Bian C."/>
        </authorList>
    </citation>
    <scope>NUCLEOTIDE SEQUENCE</scope>
    <source>
        <strain evidence="12">CB-2022</strain>
        <tissue evidence="12">Muscle</tissue>
    </source>
</reference>
<dbReference type="FunFam" id="1.10.10.60:FF:000025">
    <property type="entry name" value="Mesoderm induction early response 1, transcriptional regulator"/>
    <property type="match status" value="1"/>
</dbReference>
<evidence type="ECO:0000256" key="5">
    <source>
        <dbReference type="ARBA" id="ARBA00022525"/>
    </source>
</evidence>
<gene>
    <name evidence="12" type="ORF">P4O66_000982</name>
</gene>
<evidence type="ECO:0000259" key="10">
    <source>
        <dbReference type="PROSITE" id="PS51156"/>
    </source>
</evidence>
<proteinExistence type="predicted"/>
<dbReference type="Proteomes" id="UP001239994">
    <property type="component" value="Unassembled WGS sequence"/>
</dbReference>
<dbReference type="InterPro" id="IPR017884">
    <property type="entry name" value="SANT_dom"/>
</dbReference>
<dbReference type="SMART" id="SM01189">
    <property type="entry name" value="ELM2"/>
    <property type="match status" value="1"/>
</dbReference>